<feature type="transmembrane region" description="Helical" evidence="8">
    <location>
        <begin position="282"/>
        <end position="300"/>
    </location>
</feature>
<keyword evidence="3" id="KW-0328">Glycosyltransferase</keyword>
<dbReference type="GO" id="GO:0009103">
    <property type="term" value="P:lipopolysaccharide biosynthetic process"/>
    <property type="evidence" value="ECO:0007669"/>
    <property type="project" value="UniProtKB-ARBA"/>
</dbReference>
<sequence length="501" mass="54031">MNPATGATAPTRTRGLPAFAAREVLVIAAAMAVVLVALSGRYGYHRDELYFLQAGRRPAWGYVDQPPLTPMLARLSTAVFGDTTVGLRVVPMLLTVVTVIVAALITRELGGGRGPQILTAAAVATSSMVLSVGHMLATPTTDTLIWLVICLLTLRLLRTKDPRWYLAIGLVVGVGVLNKVLVLLLAAGLVGSILAVGPRRVLASWWLLAGVGVALLVASPTILWQAAHDWPQFTVARGISEDDGVENRIMFVPGQLIYLAPPYAVLWLAGMWRLWRDHEFRWARALPVTYVLLAVLMLIVGGKPYYLIGLLIALLAAGSEPVLGWFGRRGLTWVVVAAVAVSAVISAAATLPVWPRTAVNPVNAINREQGEQIGWPELTRSVAEVFDGLPDRSHAAIFTSNYGEAGAIDRFGPDLGLPRAYSGHMSYADWGSPDDAMTGPVVIVRFPDNTEIVEDFTDCHTVAHVDNGDNVDNTEQGAAVDVCTGPHAPWSQLWPQLRHFY</sequence>
<dbReference type="EMBL" id="BAHC01000245">
    <property type="protein sequence ID" value="GAB93810.1"/>
    <property type="molecule type" value="Genomic_DNA"/>
</dbReference>
<dbReference type="InterPro" id="IPR038731">
    <property type="entry name" value="RgtA/B/C-like"/>
</dbReference>
<evidence type="ECO:0000256" key="3">
    <source>
        <dbReference type="ARBA" id="ARBA00022676"/>
    </source>
</evidence>
<evidence type="ECO:0000256" key="8">
    <source>
        <dbReference type="SAM" id="Phobius"/>
    </source>
</evidence>
<comment type="caution">
    <text evidence="10">The sequence shown here is derived from an EMBL/GenBank/DDBJ whole genome shotgun (WGS) entry which is preliminary data.</text>
</comment>
<evidence type="ECO:0000256" key="6">
    <source>
        <dbReference type="ARBA" id="ARBA00022989"/>
    </source>
</evidence>
<feature type="transmembrane region" description="Helical" evidence="8">
    <location>
        <begin position="256"/>
        <end position="275"/>
    </location>
</feature>
<evidence type="ECO:0000259" key="9">
    <source>
        <dbReference type="Pfam" id="PF13231"/>
    </source>
</evidence>
<dbReference type="Pfam" id="PF13231">
    <property type="entry name" value="PMT_2"/>
    <property type="match status" value="1"/>
</dbReference>
<feature type="transmembrane region" description="Helical" evidence="8">
    <location>
        <begin position="164"/>
        <end position="190"/>
    </location>
</feature>
<accession>K6W3V2</accession>
<feature type="transmembrane region" description="Helical" evidence="8">
    <location>
        <begin position="202"/>
        <end position="224"/>
    </location>
</feature>
<evidence type="ECO:0000313" key="10">
    <source>
        <dbReference type="EMBL" id="GAB93810.1"/>
    </source>
</evidence>
<evidence type="ECO:0000256" key="1">
    <source>
        <dbReference type="ARBA" id="ARBA00004651"/>
    </source>
</evidence>
<protein>
    <recommendedName>
        <fullName evidence="9">Glycosyltransferase RgtA/B/C/D-like domain-containing protein</fullName>
    </recommendedName>
</protein>
<evidence type="ECO:0000256" key="5">
    <source>
        <dbReference type="ARBA" id="ARBA00022692"/>
    </source>
</evidence>
<dbReference type="PANTHER" id="PTHR33908">
    <property type="entry name" value="MANNOSYLTRANSFERASE YKCB-RELATED"/>
    <property type="match status" value="1"/>
</dbReference>
<dbReference type="STRING" id="1108045.GORHZ_245_00480"/>
<feature type="transmembrane region" description="Helical" evidence="8">
    <location>
        <begin position="333"/>
        <end position="354"/>
    </location>
</feature>
<dbReference type="eggNOG" id="COG1807">
    <property type="taxonomic scope" value="Bacteria"/>
</dbReference>
<feature type="transmembrane region" description="Helical" evidence="8">
    <location>
        <begin position="85"/>
        <end position="105"/>
    </location>
</feature>
<gene>
    <name evidence="10" type="ORF">GORHZ_245_00480</name>
</gene>
<keyword evidence="6 8" id="KW-1133">Transmembrane helix</keyword>
<keyword evidence="7 8" id="KW-0472">Membrane</keyword>
<keyword evidence="5 8" id="KW-0812">Transmembrane</keyword>
<dbReference type="AlphaFoldDB" id="K6W3V2"/>
<evidence type="ECO:0000256" key="2">
    <source>
        <dbReference type="ARBA" id="ARBA00022475"/>
    </source>
</evidence>
<dbReference type="GO" id="GO:0005886">
    <property type="term" value="C:plasma membrane"/>
    <property type="evidence" value="ECO:0007669"/>
    <property type="project" value="UniProtKB-SubCell"/>
</dbReference>
<evidence type="ECO:0000313" key="11">
    <source>
        <dbReference type="Proteomes" id="UP000008363"/>
    </source>
</evidence>
<proteinExistence type="predicted"/>
<evidence type="ECO:0000256" key="7">
    <source>
        <dbReference type="ARBA" id="ARBA00023136"/>
    </source>
</evidence>
<organism evidence="10 11">
    <name type="scientific">Gordonia rhizosphera NBRC 16068</name>
    <dbReference type="NCBI Taxonomy" id="1108045"/>
    <lineage>
        <taxon>Bacteria</taxon>
        <taxon>Bacillati</taxon>
        <taxon>Actinomycetota</taxon>
        <taxon>Actinomycetes</taxon>
        <taxon>Mycobacteriales</taxon>
        <taxon>Gordoniaceae</taxon>
        <taxon>Gordonia</taxon>
    </lineage>
</organism>
<keyword evidence="2" id="KW-1003">Cell membrane</keyword>
<reference evidence="10 11" key="1">
    <citation type="submission" date="2012-08" db="EMBL/GenBank/DDBJ databases">
        <title>Whole genome shotgun sequence of Gordonia rhizosphera NBRC 16068.</title>
        <authorList>
            <person name="Takarada H."/>
            <person name="Isaki S."/>
            <person name="Hosoyama A."/>
            <person name="Tsuchikane K."/>
            <person name="Katsumata H."/>
            <person name="Baba S."/>
            <person name="Ohji S."/>
            <person name="Yamazaki S."/>
            <person name="Fujita N."/>
        </authorList>
    </citation>
    <scope>NUCLEOTIDE SEQUENCE [LARGE SCALE GENOMIC DNA]</scope>
    <source>
        <strain evidence="10 11">NBRC 16068</strain>
    </source>
</reference>
<feature type="transmembrane region" description="Helical" evidence="8">
    <location>
        <begin position="24"/>
        <end position="44"/>
    </location>
</feature>
<comment type="subcellular location">
    <subcellularLocation>
        <location evidence="1">Cell membrane</location>
        <topology evidence="1">Multi-pass membrane protein</topology>
    </subcellularLocation>
</comment>
<feature type="domain" description="Glycosyltransferase RgtA/B/C/D-like" evidence="9">
    <location>
        <begin position="64"/>
        <end position="224"/>
    </location>
</feature>
<dbReference type="GO" id="GO:0016763">
    <property type="term" value="F:pentosyltransferase activity"/>
    <property type="evidence" value="ECO:0007669"/>
    <property type="project" value="TreeGrafter"/>
</dbReference>
<name>K6W3V2_9ACTN</name>
<keyword evidence="4" id="KW-0808">Transferase</keyword>
<dbReference type="InterPro" id="IPR050297">
    <property type="entry name" value="LipidA_mod_glycosyltrf_83"/>
</dbReference>
<keyword evidence="11" id="KW-1185">Reference proteome</keyword>
<dbReference type="RefSeq" id="WP_006339378.1">
    <property type="nucleotide sequence ID" value="NZ_BAHC01000245.1"/>
</dbReference>
<dbReference type="Proteomes" id="UP000008363">
    <property type="component" value="Unassembled WGS sequence"/>
</dbReference>
<feature type="transmembrane region" description="Helical" evidence="8">
    <location>
        <begin position="306"/>
        <end position="326"/>
    </location>
</feature>
<evidence type="ECO:0000256" key="4">
    <source>
        <dbReference type="ARBA" id="ARBA00022679"/>
    </source>
</evidence>
<dbReference type="PANTHER" id="PTHR33908:SF11">
    <property type="entry name" value="MEMBRANE PROTEIN"/>
    <property type="match status" value="1"/>
</dbReference>